<sequence>MEELKRWSVTYTKHVKQKRKVYRDGFLDLTSFNHKIILYDECKNVLDSRFVKKDDVIQSGEAIAFDSYLVDIDHLEGDREPIPSVSYERRDKKIDEKTGAFSTQRYRKGFSSPGIASFSVFGSVNKGGKKTTSDSLSPSQKIIREFMKKEMIKYSSPSLPDTSKSTDEWPVLYTTHVTQKFKKYHDGFIQLVPCGSQGRQIMLYDETRRLLNSRFLKKDEVIRSGESLSFDGHLVDIEECAVESKPLTEKDSNVVRKTGMLENQSHPLIQSIVEFDVMYTIQKKEKYQCGILRLLPCSSYQIKATLLSEEGNVLSNMFLKSSSHNVRSGTTLQMLNYFLEVGELRKGSKGKNHECNSSLKIINLDGKSIASGNLTSKLEAHNDGYSNSGVASQRKYDYGMNKSVPTQTLASAPVRAASEIMSFIKRPATTIKDAVVQGLSSKGSHVEASHSVHSKDKIVQEDFVQDLKCQPDAMHCPSVCVLKVTSLSESPGSSDLEAHSHIQGFSEDNTKSDPAVTSTPRPSEKCPDTSNWGPTSPVTELQDISVPKVDFATEVSLEEEQTGQLPGAELCLESTIPLKDDEVENIKECADHREIKAIRNEASSEGIPVQISGTPQPPFVTKDVPSEQELAFWQMDDAPSFDLGF</sequence>
<feature type="region of interest" description="Disordered" evidence="1">
    <location>
        <begin position="504"/>
        <end position="541"/>
    </location>
</feature>
<dbReference type="GO" id="GO:0035861">
    <property type="term" value="C:site of double-strand break"/>
    <property type="evidence" value="ECO:0007669"/>
    <property type="project" value="TreeGrafter"/>
</dbReference>
<keyword evidence="4" id="KW-1185">Reference proteome</keyword>
<protein>
    <recommendedName>
        <fullName evidence="2">5'-3' DNA helicase ZGRF1-like N-terminal domain-containing protein</fullName>
    </recommendedName>
</protein>
<organism evidence="3 4">
    <name type="scientific">Lithospermum erythrorhizon</name>
    <name type="common">Purple gromwell</name>
    <name type="synonym">Lithospermum officinale var. erythrorhizon</name>
    <dbReference type="NCBI Taxonomy" id="34254"/>
    <lineage>
        <taxon>Eukaryota</taxon>
        <taxon>Viridiplantae</taxon>
        <taxon>Streptophyta</taxon>
        <taxon>Embryophyta</taxon>
        <taxon>Tracheophyta</taxon>
        <taxon>Spermatophyta</taxon>
        <taxon>Magnoliopsida</taxon>
        <taxon>eudicotyledons</taxon>
        <taxon>Gunneridae</taxon>
        <taxon>Pentapetalae</taxon>
        <taxon>asterids</taxon>
        <taxon>lamiids</taxon>
        <taxon>Boraginales</taxon>
        <taxon>Boraginaceae</taxon>
        <taxon>Boraginoideae</taxon>
        <taxon>Lithospermeae</taxon>
        <taxon>Lithospermum</taxon>
    </lineage>
</organism>
<dbReference type="EMBL" id="BAABME010011236">
    <property type="protein sequence ID" value="GAA0183447.1"/>
    <property type="molecule type" value="Genomic_DNA"/>
</dbReference>
<name>A0AAV3RSR4_LITER</name>
<gene>
    <name evidence="3" type="ORF">LIER_30856</name>
</gene>
<feature type="domain" description="5'-3' DNA helicase ZGRF1-like N-terminal" evidence="2">
    <location>
        <begin position="168"/>
        <end position="243"/>
    </location>
</feature>
<feature type="compositionally biased region" description="Polar residues" evidence="1">
    <location>
        <begin position="528"/>
        <end position="539"/>
    </location>
</feature>
<dbReference type="AlphaFoldDB" id="A0AAV3RSR4"/>
<dbReference type="PANTHER" id="PTHR28535:SF1">
    <property type="entry name" value="PROTEIN ZGRF1"/>
    <property type="match status" value="1"/>
</dbReference>
<dbReference type="GO" id="GO:0006302">
    <property type="term" value="P:double-strand break repair"/>
    <property type="evidence" value="ECO:0007669"/>
    <property type="project" value="TreeGrafter"/>
</dbReference>
<dbReference type="Proteomes" id="UP001454036">
    <property type="component" value="Unassembled WGS sequence"/>
</dbReference>
<dbReference type="PANTHER" id="PTHR28535">
    <property type="entry name" value="ZINC FINGER GRF-TYPE CONTAINING 1"/>
    <property type="match status" value="1"/>
</dbReference>
<dbReference type="InterPro" id="IPR018838">
    <property type="entry name" value="ZGRF1-like_N"/>
</dbReference>
<dbReference type="GO" id="GO:0005634">
    <property type="term" value="C:nucleus"/>
    <property type="evidence" value="ECO:0007669"/>
    <property type="project" value="TreeGrafter"/>
</dbReference>
<dbReference type="Pfam" id="PF10382">
    <property type="entry name" value="ZGRF1-like_N"/>
    <property type="match status" value="3"/>
</dbReference>
<evidence type="ECO:0000313" key="4">
    <source>
        <dbReference type="Proteomes" id="UP001454036"/>
    </source>
</evidence>
<feature type="domain" description="5'-3' DNA helicase ZGRF1-like N-terminal" evidence="2">
    <location>
        <begin position="272"/>
        <end position="346"/>
    </location>
</feature>
<dbReference type="InterPro" id="IPR052800">
    <property type="entry name" value="DNA_Repair_Helicase_ZGRF1"/>
</dbReference>
<comment type="caution">
    <text evidence="3">The sequence shown here is derived from an EMBL/GenBank/DDBJ whole genome shotgun (WGS) entry which is preliminary data.</text>
</comment>
<evidence type="ECO:0000313" key="3">
    <source>
        <dbReference type="EMBL" id="GAA0183447.1"/>
    </source>
</evidence>
<evidence type="ECO:0000259" key="2">
    <source>
        <dbReference type="Pfam" id="PF10382"/>
    </source>
</evidence>
<proteinExistence type="predicted"/>
<feature type="domain" description="5'-3' DNA helicase ZGRF1-like N-terminal" evidence="2">
    <location>
        <begin position="5"/>
        <end position="79"/>
    </location>
</feature>
<evidence type="ECO:0000256" key="1">
    <source>
        <dbReference type="SAM" id="MobiDB-lite"/>
    </source>
</evidence>
<reference evidence="3 4" key="1">
    <citation type="submission" date="2024-01" db="EMBL/GenBank/DDBJ databases">
        <title>The complete chloroplast genome sequence of Lithospermum erythrorhizon: insights into the phylogenetic relationship among Boraginaceae species and the maternal lineages of purple gromwells.</title>
        <authorList>
            <person name="Okada T."/>
            <person name="Watanabe K."/>
        </authorList>
    </citation>
    <scope>NUCLEOTIDE SEQUENCE [LARGE SCALE GENOMIC DNA]</scope>
</reference>
<accession>A0AAV3RSR4</accession>